<protein>
    <submittedName>
        <fullName evidence="2">Uncharacterized protein</fullName>
    </submittedName>
</protein>
<keyword evidence="3" id="KW-1185">Reference proteome</keyword>
<keyword evidence="1" id="KW-0472">Membrane</keyword>
<evidence type="ECO:0000256" key="1">
    <source>
        <dbReference type="SAM" id="Phobius"/>
    </source>
</evidence>
<keyword evidence="1" id="KW-0812">Transmembrane</keyword>
<reference evidence="2" key="1">
    <citation type="submission" date="2022-10" db="EMBL/GenBank/DDBJ databases">
        <title>Shewanella flava sp. nov, isolated from the estuary of the Fenhe River into the Yellow River.</title>
        <authorList>
            <person name="Li Y."/>
        </authorList>
    </citation>
    <scope>NUCLEOTIDE SEQUENCE</scope>
    <source>
        <strain evidence="2">FYR11-62</strain>
    </source>
</reference>
<dbReference type="Proteomes" id="UP001163714">
    <property type="component" value="Unassembled WGS sequence"/>
</dbReference>
<sequence>MLKLIFKLFFIGLVSCLLAFFTYEYVAIAELQPVVSTLQNISAAIFTISGIWIAYMYPEAISAYTKTDNVALLKGADNIKRITDLVLIITSSAFVLIGTLFFNLADVFLINPKSALFVIYELRINFIMLSILLSLILIQLNAVWGIIVNNIKFVDRLYNLKTQKEVNDDL</sequence>
<name>A0ABT3I6T1_9GAMM</name>
<feature type="transmembrane region" description="Helical" evidence="1">
    <location>
        <begin position="82"/>
        <end position="104"/>
    </location>
</feature>
<dbReference type="EMBL" id="JAPDMX010000005">
    <property type="protein sequence ID" value="MCW3171665.1"/>
    <property type="molecule type" value="Genomic_DNA"/>
</dbReference>
<evidence type="ECO:0000313" key="3">
    <source>
        <dbReference type="Proteomes" id="UP001163714"/>
    </source>
</evidence>
<evidence type="ECO:0000313" key="2">
    <source>
        <dbReference type="EMBL" id="MCW3171665.1"/>
    </source>
</evidence>
<keyword evidence="1" id="KW-1133">Transmembrane helix</keyword>
<feature type="transmembrane region" description="Helical" evidence="1">
    <location>
        <begin position="124"/>
        <end position="147"/>
    </location>
</feature>
<feature type="transmembrane region" description="Helical" evidence="1">
    <location>
        <begin position="39"/>
        <end position="57"/>
    </location>
</feature>
<organism evidence="2 3">
    <name type="scientific">Shewanella subflava</name>
    <dbReference type="NCBI Taxonomy" id="2986476"/>
    <lineage>
        <taxon>Bacteria</taxon>
        <taxon>Pseudomonadati</taxon>
        <taxon>Pseudomonadota</taxon>
        <taxon>Gammaproteobacteria</taxon>
        <taxon>Alteromonadales</taxon>
        <taxon>Shewanellaceae</taxon>
        <taxon>Shewanella</taxon>
    </lineage>
</organism>
<gene>
    <name evidence="2" type="ORF">OHT75_04115</name>
</gene>
<dbReference type="RefSeq" id="WP_264725185.1">
    <property type="nucleotide sequence ID" value="NZ_JAPDMX010000005.1"/>
</dbReference>
<accession>A0ABT3I6T1</accession>
<comment type="caution">
    <text evidence="2">The sequence shown here is derived from an EMBL/GenBank/DDBJ whole genome shotgun (WGS) entry which is preliminary data.</text>
</comment>
<proteinExistence type="predicted"/>